<protein>
    <recommendedName>
        <fullName evidence="2">IDEAL domain-containing protein</fullName>
    </recommendedName>
</protein>
<name>A0A220MC80_9BACL</name>
<dbReference type="InterPro" id="IPR014957">
    <property type="entry name" value="IDEAL_dom"/>
</dbReference>
<dbReference type="AlphaFoldDB" id="A0A220MC80"/>
<organism evidence="3 4">
    <name type="scientific">Brevibacillus formosus</name>
    <dbReference type="NCBI Taxonomy" id="54913"/>
    <lineage>
        <taxon>Bacteria</taxon>
        <taxon>Bacillati</taxon>
        <taxon>Bacillota</taxon>
        <taxon>Bacilli</taxon>
        <taxon>Bacillales</taxon>
        <taxon>Paenibacillaceae</taxon>
        <taxon>Brevibacillus</taxon>
    </lineage>
</organism>
<evidence type="ECO:0000259" key="2">
    <source>
        <dbReference type="Pfam" id="PF08858"/>
    </source>
</evidence>
<evidence type="ECO:0000313" key="4">
    <source>
        <dbReference type="Proteomes" id="UP000197781"/>
    </source>
</evidence>
<proteinExistence type="predicted"/>
<gene>
    <name evidence="3" type="ORF">BP422_02895</name>
</gene>
<evidence type="ECO:0000313" key="3">
    <source>
        <dbReference type="EMBL" id="ASJ52588.1"/>
    </source>
</evidence>
<dbReference type="Pfam" id="PF08858">
    <property type="entry name" value="IDEAL"/>
    <property type="match status" value="1"/>
</dbReference>
<accession>A0A220MC80</accession>
<feature type="region of interest" description="Disordered" evidence="1">
    <location>
        <begin position="101"/>
        <end position="129"/>
    </location>
</feature>
<sequence>MNRDELLEVGEWVLGKTKFGELVQGFVETDDSLRGTAKVYVVQCDNEETIGKQVVIPRQWMERIPVGSFDDEEHMHDLIDLALATKDREWFMDLTAKASTMKQTSGKEARKTRSSSIRNRLGTSAIWEQ</sequence>
<dbReference type="RefSeq" id="WP_088906480.1">
    <property type="nucleotide sequence ID" value="NZ_CP018145.1"/>
</dbReference>
<reference evidence="3 4" key="1">
    <citation type="submission" date="2016-11" db="EMBL/GenBank/DDBJ databases">
        <authorList>
            <person name="Jaros S."/>
            <person name="Januszkiewicz K."/>
            <person name="Wedrychowicz H."/>
        </authorList>
    </citation>
    <scope>NUCLEOTIDE SEQUENCE [LARGE SCALE GENOMIC DNA]</scope>
    <source>
        <strain evidence="3 4">NF2</strain>
    </source>
</reference>
<evidence type="ECO:0000256" key="1">
    <source>
        <dbReference type="SAM" id="MobiDB-lite"/>
    </source>
</evidence>
<dbReference type="EMBL" id="CP018145">
    <property type="protein sequence ID" value="ASJ52588.1"/>
    <property type="molecule type" value="Genomic_DNA"/>
</dbReference>
<feature type="domain" description="IDEAL" evidence="2">
    <location>
        <begin position="78"/>
        <end position="97"/>
    </location>
</feature>
<dbReference type="Proteomes" id="UP000197781">
    <property type="component" value="Chromosome"/>
</dbReference>
<dbReference type="KEGG" id="bfm:BP422_02895"/>